<accession>X0USH2</accession>
<gene>
    <name evidence="2" type="ORF">S01H1_36151</name>
</gene>
<dbReference type="InterPro" id="IPR035986">
    <property type="entry name" value="PKD_dom_sf"/>
</dbReference>
<feature type="domain" description="PKD" evidence="1">
    <location>
        <begin position="206"/>
        <end position="238"/>
    </location>
</feature>
<dbReference type="SUPFAM" id="SSF49299">
    <property type="entry name" value="PKD domain"/>
    <property type="match status" value="2"/>
</dbReference>
<evidence type="ECO:0000259" key="1">
    <source>
        <dbReference type="PROSITE" id="PS50093"/>
    </source>
</evidence>
<dbReference type="AlphaFoldDB" id="X0USH2"/>
<organism evidence="2">
    <name type="scientific">marine sediment metagenome</name>
    <dbReference type="NCBI Taxonomy" id="412755"/>
    <lineage>
        <taxon>unclassified sequences</taxon>
        <taxon>metagenomes</taxon>
        <taxon>ecological metagenomes</taxon>
    </lineage>
</organism>
<feature type="non-terminal residue" evidence="2">
    <location>
        <position position="270"/>
    </location>
</feature>
<dbReference type="EMBL" id="BARS01022627">
    <property type="protein sequence ID" value="GAG02177.1"/>
    <property type="molecule type" value="Genomic_DNA"/>
</dbReference>
<proteinExistence type="predicted"/>
<comment type="caution">
    <text evidence="2">The sequence shown here is derived from an EMBL/GenBank/DDBJ whole genome shotgun (WGS) entry which is preliminary data.</text>
</comment>
<dbReference type="CDD" id="cd00146">
    <property type="entry name" value="PKD"/>
    <property type="match status" value="1"/>
</dbReference>
<protein>
    <recommendedName>
        <fullName evidence="1">PKD domain-containing protein</fullName>
    </recommendedName>
</protein>
<name>X0USH2_9ZZZZ</name>
<reference evidence="2" key="1">
    <citation type="journal article" date="2014" name="Front. Microbiol.">
        <title>High frequency of phylogenetically diverse reductive dehalogenase-homologous genes in deep subseafloor sedimentary metagenomes.</title>
        <authorList>
            <person name="Kawai M."/>
            <person name="Futagami T."/>
            <person name="Toyoda A."/>
            <person name="Takaki Y."/>
            <person name="Nishi S."/>
            <person name="Hori S."/>
            <person name="Arai W."/>
            <person name="Tsubouchi T."/>
            <person name="Morono Y."/>
            <person name="Uchiyama I."/>
            <person name="Ito T."/>
            <person name="Fujiyama A."/>
            <person name="Inagaki F."/>
            <person name="Takami H."/>
        </authorList>
    </citation>
    <scope>NUCLEOTIDE SEQUENCE</scope>
    <source>
        <strain evidence="2">Expedition CK06-06</strain>
    </source>
</reference>
<dbReference type="InterPro" id="IPR013783">
    <property type="entry name" value="Ig-like_fold"/>
</dbReference>
<sequence length="270" mass="30073">EMEVTAFISGTGSGNIRACYGEVIQLVSGGGTDYVWKPATYLDDPYSATPLANPIESIVYVVTVSGACGITDSTSVTIERFPPLEAKFTIDTTSGCSPLEVTFHDQSFGVREYYWDFGDGSPVDYWLSQDTVTSDTTFTHTFYNTTNDPTDTAQTYEIELLIKNINDCTDTLRRYVTVFPEVTANFDLIDMADTIGCHPLTLDFRNQSNNEDYYLWEFGDGGSSGNENPTHTFDNFGTIDSVYSVELVTTSSYFCRDTAWQDITVHSYLE</sequence>
<feature type="non-terminal residue" evidence="2">
    <location>
        <position position="1"/>
    </location>
</feature>
<evidence type="ECO:0000313" key="2">
    <source>
        <dbReference type="EMBL" id="GAG02177.1"/>
    </source>
</evidence>
<dbReference type="Gene3D" id="2.60.40.10">
    <property type="entry name" value="Immunoglobulins"/>
    <property type="match status" value="2"/>
</dbReference>
<dbReference type="PROSITE" id="PS50093">
    <property type="entry name" value="PKD"/>
    <property type="match status" value="2"/>
</dbReference>
<dbReference type="InterPro" id="IPR000601">
    <property type="entry name" value="PKD_dom"/>
</dbReference>
<feature type="domain" description="PKD" evidence="1">
    <location>
        <begin position="113"/>
        <end position="142"/>
    </location>
</feature>
<dbReference type="Pfam" id="PF18911">
    <property type="entry name" value="PKD_4"/>
    <property type="match status" value="1"/>
</dbReference>